<organism evidence="5 6">
    <name type="scientific">Planctopirus ephydatiae</name>
    <dbReference type="NCBI Taxonomy" id="2528019"/>
    <lineage>
        <taxon>Bacteria</taxon>
        <taxon>Pseudomonadati</taxon>
        <taxon>Planctomycetota</taxon>
        <taxon>Planctomycetia</taxon>
        <taxon>Planctomycetales</taxon>
        <taxon>Planctomycetaceae</taxon>
        <taxon>Planctopirus</taxon>
    </lineage>
</organism>
<dbReference type="Gene3D" id="2.40.420.20">
    <property type="match status" value="1"/>
</dbReference>
<sequence>MSGEKAGSIIGWLWKIGRWLVLPVIGGGIVYQMNFAPVTVQGVSPTRQTIVSTVMGTGTLEARVSTTISPKIAGRISEVLADQGDTIEEGQLLVQLDDEELQQQVEIAQANLEASRAALQRLMADKNRAIAVFEQSKRHHARMQSLKEKNATTQEDVDRAVESLAVATADVNRAEAAITEGQKSLLAAEKTLEYHRARLADTIIKAPFGGIVVDRQREAGDIAVPGSAVLTVISTDILWISAWVDETEMSKLSVSQHARIAFRSQPDHDYPGTIIRLGKQADRETREFVVDVQVSKLPANWAVGQRAEVFIETQRQDNALTIPSSALHRRENEEGVFVIENGTAHWKAVTLGVRGRESVEVLEGLSESDVVLLVPTGQTVLTEGRRVRTP</sequence>
<feature type="domain" description="YknX-like C-terminal permuted SH3-like" evidence="4">
    <location>
        <begin position="319"/>
        <end position="388"/>
    </location>
</feature>
<dbReference type="InterPro" id="IPR058637">
    <property type="entry name" value="YknX-like_C"/>
</dbReference>
<proteinExistence type="inferred from homology"/>
<protein>
    <submittedName>
        <fullName evidence="5">Macrolide export protein MacA</fullName>
    </submittedName>
</protein>
<evidence type="ECO:0000313" key="5">
    <source>
        <dbReference type="EMBL" id="QDV30309.1"/>
    </source>
</evidence>
<dbReference type="KEGG" id="peh:Spb1_22380"/>
<evidence type="ECO:0000256" key="1">
    <source>
        <dbReference type="ARBA" id="ARBA00009477"/>
    </source>
</evidence>
<dbReference type="PANTHER" id="PTHR30469:SF15">
    <property type="entry name" value="HLYD FAMILY OF SECRETION PROTEINS"/>
    <property type="match status" value="1"/>
</dbReference>
<dbReference type="SUPFAM" id="SSF111369">
    <property type="entry name" value="HlyD-like secretion proteins"/>
    <property type="match status" value="1"/>
</dbReference>
<dbReference type="InterPro" id="IPR058647">
    <property type="entry name" value="BSH_CzcB-like"/>
</dbReference>
<keyword evidence="6" id="KW-1185">Reference proteome</keyword>
<dbReference type="Gene3D" id="1.10.287.470">
    <property type="entry name" value="Helix hairpin bin"/>
    <property type="match status" value="1"/>
</dbReference>
<dbReference type="GO" id="GO:1990281">
    <property type="term" value="C:efflux pump complex"/>
    <property type="evidence" value="ECO:0007669"/>
    <property type="project" value="TreeGrafter"/>
</dbReference>
<dbReference type="NCBIfam" id="TIGR01730">
    <property type="entry name" value="RND_mfp"/>
    <property type="match status" value="1"/>
</dbReference>
<dbReference type="EMBL" id="CP036299">
    <property type="protein sequence ID" value="QDV30309.1"/>
    <property type="molecule type" value="Genomic_DNA"/>
</dbReference>
<feature type="domain" description="CzcB-like barrel-sandwich hybrid" evidence="3">
    <location>
        <begin position="66"/>
        <end position="232"/>
    </location>
</feature>
<evidence type="ECO:0000313" key="6">
    <source>
        <dbReference type="Proteomes" id="UP000315349"/>
    </source>
</evidence>
<dbReference type="AlphaFoldDB" id="A0A518GP48"/>
<evidence type="ECO:0000259" key="4">
    <source>
        <dbReference type="Pfam" id="PF25989"/>
    </source>
</evidence>
<dbReference type="RefSeq" id="WP_145299470.1">
    <property type="nucleotide sequence ID" value="NZ_CP036299.1"/>
</dbReference>
<dbReference type="Gene3D" id="2.40.30.170">
    <property type="match status" value="1"/>
</dbReference>
<dbReference type="Pfam" id="PF25989">
    <property type="entry name" value="YknX_C"/>
    <property type="match status" value="1"/>
</dbReference>
<accession>A0A518GP48</accession>
<gene>
    <name evidence="5" type="primary">macA_1</name>
    <name evidence="5" type="ORF">Spb1_22380</name>
</gene>
<dbReference type="PANTHER" id="PTHR30469">
    <property type="entry name" value="MULTIDRUG RESISTANCE PROTEIN MDTA"/>
    <property type="match status" value="1"/>
</dbReference>
<evidence type="ECO:0000259" key="3">
    <source>
        <dbReference type="Pfam" id="PF25973"/>
    </source>
</evidence>
<feature type="coiled-coil region" evidence="2">
    <location>
        <begin position="98"/>
        <end position="163"/>
    </location>
</feature>
<evidence type="ECO:0000256" key="2">
    <source>
        <dbReference type="SAM" id="Coils"/>
    </source>
</evidence>
<dbReference type="Pfam" id="PF25973">
    <property type="entry name" value="BSH_CzcB"/>
    <property type="match status" value="1"/>
</dbReference>
<keyword evidence="2" id="KW-0175">Coiled coil</keyword>
<comment type="similarity">
    <text evidence="1">Belongs to the membrane fusion protein (MFP) (TC 8.A.1) family.</text>
</comment>
<reference evidence="5 6" key="1">
    <citation type="submission" date="2019-02" db="EMBL/GenBank/DDBJ databases">
        <title>Deep-cultivation of Planctomycetes and their phenomic and genomic characterization uncovers novel biology.</title>
        <authorList>
            <person name="Wiegand S."/>
            <person name="Jogler M."/>
            <person name="Boedeker C."/>
            <person name="Pinto D."/>
            <person name="Vollmers J."/>
            <person name="Rivas-Marin E."/>
            <person name="Kohn T."/>
            <person name="Peeters S.H."/>
            <person name="Heuer A."/>
            <person name="Rast P."/>
            <person name="Oberbeckmann S."/>
            <person name="Bunk B."/>
            <person name="Jeske O."/>
            <person name="Meyerdierks A."/>
            <person name="Storesund J.E."/>
            <person name="Kallscheuer N."/>
            <person name="Luecker S."/>
            <person name="Lage O.M."/>
            <person name="Pohl T."/>
            <person name="Merkel B.J."/>
            <person name="Hornburger P."/>
            <person name="Mueller R.-W."/>
            <person name="Bruemmer F."/>
            <person name="Labrenz M."/>
            <person name="Spormann A.M."/>
            <person name="Op den Camp H."/>
            <person name="Overmann J."/>
            <person name="Amann R."/>
            <person name="Jetten M.S.M."/>
            <person name="Mascher T."/>
            <person name="Medema M.H."/>
            <person name="Devos D.P."/>
            <person name="Kaster A.-K."/>
            <person name="Ovreas L."/>
            <person name="Rohde M."/>
            <person name="Galperin M.Y."/>
            <person name="Jogler C."/>
        </authorList>
    </citation>
    <scope>NUCLEOTIDE SEQUENCE [LARGE SCALE GENOMIC DNA]</scope>
    <source>
        <strain evidence="5 6">Spb1</strain>
    </source>
</reference>
<dbReference type="Proteomes" id="UP000315349">
    <property type="component" value="Chromosome"/>
</dbReference>
<name>A0A518GP48_9PLAN</name>
<dbReference type="GO" id="GO:0015562">
    <property type="term" value="F:efflux transmembrane transporter activity"/>
    <property type="evidence" value="ECO:0007669"/>
    <property type="project" value="TreeGrafter"/>
</dbReference>
<dbReference type="InterPro" id="IPR006143">
    <property type="entry name" value="RND_pump_MFP"/>
</dbReference>
<dbReference type="OrthoDB" id="9791520at2"/>
<dbReference type="Gene3D" id="2.40.50.100">
    <property type="match status" value="1"/>
</dbReference>